<dbReference type="RefSeq" id="WP_181376948.1">
    <property type="nucleotide sequence ID" value="NZ_BDQX01000398.1"/>
</dbReference>
<gene>
    <name evidence="3" type="ORF">PAT3040_06258</name>
</gene>
<dbReference type="Pfam" id="PF04434">
    <property type="entry name" value="SWIM"/>
    <property type="match status" value="1"/>
</dbReference>
<keyword evidence="1" id="KW-0862">Zinc</keyword>
<comment type="caution">
    <text evidence="3">The sequence shown here is derived from an EMBL/GenBank/DDBJ whole genome shotgun (WGS) entry which is preliminary data.</text>
</comment>
<dbReference type="InterPro" id="IPR007527">
    <property type="entry name" value="Znf_SWIM"/>
</dbReference>
<sequence length="533" mass="61642">MRVFDDKMLTALEGQMGENIEGIMIKRGWQYFKNGYVQSAKETTSDILTGIVQGTELYAVVIDAEQFRYSKCTCPYGDYCKHMVAVYFYYVAFREGEEAAEASYFRLLGLAPASKLVKPEKKEESGQLALFEVGVGNPGPSGSPEEWFSWMEAEYGESFRKCRHSLHALQPVLSALKGTSREWEKPMQRLHWLASIAFTLEQAERAILTVDSFSRYYHEMSFLRMAEPWLEHGFSLLSELEPLEMGEAELHWAEALTERAKHRAMIAERQLFDWPMLYLAYCEVMSRRRDWFDRELAALLAAAERKEPQNDDSFLHAAAGMFYFLDGDDDAAIAQFSQSAFERTQKLIYPCVAQRMEAGKWEAAKQWMAYLFERVHAARNARNIGPFMTLCRRADEDRPQEEIWASYMIGLLPYSFGDLSEHWLNVKRYEDWADLQMLVGAKMEELDAAALREVAKQSPESLLPIYHQSIEANIATRNRQGYRIAVKQLKKLEKLYKGLKDAERWDLYVASIMGKYQRLRALQEELWKGKIGV</sequence>
<keyword evidence="1" id="KW-0863">Zinc-finger</keyword>
<evidence type="ECO:0000259" key="2">
    <source>
        <dbReference type="PROSITE" id="PS50966"/>
    </source>
</evidence>
<feature type="domain" description="SWIM-type" evidence="2">
    <location>
        <begin position="58"/>
        <end position="91"/>
    </location>
</feature>
<organism evidence="3 4">
    <name type="scientific">Paenibacillus agaridevorans</name>
    <dbReference type="NCBI Taxonomy" id="171404"/>
    <lineage>
        <taxon>Bacteria</taxon>
        <taxon>Bacillati</taxon>
        <taxon>Bacillota</taxon>
        <taxon>Bacilli</taxon>
        <taxon>Bacillales</taxon>
        <taxon>Paenibacillaceae</taxon>
        <taxon>Paenibacillus</taxon>
    </lineage>
</organism>
<evidence type="ECO:0000256" key="1">
    <source>
        <dbReference type="PROSITE-ProRule" id="PRU00325"/>
    </source>
</evidence>
<reference evidence="3 4" key="1">
    <citation type="submission" date="2017-08" db="EMBL/GenBank/DDBJ databases">
        <title>Substantial Increase in Enzyme Production by Combined Drug-Resistance Mutations in Paenibacillus agaridevorans.</title>
        <authorList>
            <person name="Tanaka Y."/>
            <person name="Funane K."/>
            <person name="Hosaka T."/>
            <person name="Shiwa Y."/>
            <person name="Fujita N."/>
            <person name="Miyazaki T."/>
            <person name="Yoshikawa H."/>
            <person name="Murakami K."/>
            <person name="Kasahara K."/>
            <person name="Inaoka T."/>
            <person name="Hiraga Y."/>
            <person name="Ochi K."/>
        </authorList>
    </citation>
    <scope>NUCLEOTIDE SEQUENCE [LARGE SCALE GENOMIC DNA]</scope>
    <source>
        <strain evidence="3 4">T-3040</strain>
    </source>
</reference>
<evidence type="ECO:0000313" key="4">
    <source>
        <dbReference type="Proteomes" id="UP000245202"/>
    </source>
</evidence>
<proteinExistence type="predicted"/>
<keyword evidence="1" id="KW-0479">Metal-binding</keyword>
<dbReference type="GO" id="GO:0008270">
    <property type="term" value="F:zinc ion binding"/>
    <property type="evidence" value="ECO:0007669"/>
    <property type="project" value="UniProtKB-KW"/>
</dbReference>
<dbReference type="Proteomes" id="UP000245202">
    <property type="component" value="Unassembled WGS sequence"/>
</dbReference>
<name>A0A2R5F567_9BACL</name>
<protein>
    <recommendedName>
        <fullName evidence="2">SWIM-type domain-containing protein</fullName>
    </recommendedName>
</protein>
<accession>A0A2R5F567</accession>
<dbReference type="PROSITE" id="PS50966">
    <property type="entry name" value="ZF_SWIM"/>
    <property type="match status" value="1"/>
</dbReference>
<keyword evidence="4" id="KW-1185">Reference proteome</keyword>
<evidence type="ECO:0000313" key="3">
    <source>
        <dbReference type="EMBL" id="GBG11441.1"/>
    </source>
</evidence>
<dbReference type="EMBL" id="BDQX01000398">
    <property type="protein sequence ID" value="GBG11441.1"/>
    <property type="molecule type" value="Genomic_DNA"/>
</dbReference>
<dbReference type="AlphaFoldDB" id="A0A2R5F567"/>